<keyword evidence="3" id="KW-1185">Reference proteome</keyword>
<proteinExistence type="predicted"/>
<sequence length="73" mass="8035">MARKPTARSEFVMFDVVYEDGSQRSNRKVDADLLGGLDGDEPARAAIMEQDRAISEKSGLPPLNIKTIKRSGK</sequence>
<comment type="caution">
    <text evidence="2">The sequence shown here is derived from an EMBL/GenBank/DDBJ whole genome shotgun (WGS) entry which is preliminary data.</text>
</comment>
<organism evidence="2 3">
    <name type="scientific">Devosia epidermidihirudinis</name>
    <dbReference type="NCBI Taxonomy" id="1293439"/>
    <lineage>
        <taxon>Bacteria</taxon>
        <taxon>Pseudomonadati</taxon>
        <taxon>Pseudomonadota</taxon>
        <taxon>Alphaproteobacteria</taxon>
        <taxon>Hyphomicrobiales</taxon>
        <taxon>Devosiaceae</taxon>
        <taxon>Devosia</taxon>
    </lineage>
</organism>
<protein>
    <submittedName>
        <fullName evidence="2">Uncharacterized protein</fullName>
    </submittedName>
</protein>
<dbReference type="STRING" id="1293439.WH87_12365"/>
<dbReference type="EMBL" id="LANJ01000019">
    <property type="protein sequence ID" value="KKC37334.1"/>
    <property type="molecule type" value="Genomic_DNA"/>
</dbReference>
<feature type="region of interest" description="Disordered" evidence="1">
    <location>
        <begin position="53"/>
        <end position="73"/>
    </location>
</feature>
<accession>A0A0F5QBF0</accession>
<gene>
    <name evidence="2" type="ORF">WH87_12365</name>
</gene>
<name>A0A0F5QBF0_9HYPH</name>
<dbReference type="RefSeq" id="WP_046137466.1">
    <property type="nucleotide sequence ID" value="NZ_LANJ01000019.1"/>
</dbReference>
<dbReference type="PATRIC" id="fig|1293439.3.peg.2075"/>
<reference evidence="2 3" key="1">
    <citation type="submission" date="2015-03" db="EMBL/GenBank/DDBJ databases">
        <authorList>
            <person name="Lepp D."/>
            <person name="Hassan Y.I."/>
            <person name="Li X.-Z."/>
            <person name="Zhou T."/>
        </authorList>
    </citation>
    <scope>NUCLEOTIDE SEQUENCE [LARGE SCALE GENOMIC DNA]</scope>
    <source>
        <strain evidence="2 3">E84</strain>
    </source>
</reference>
<dbReference type="Proteomes" id="UP000033411">
    <property type="component" value="Unassembled WGS sequence"/>
</dbReference>
<evidence type="ECO:0000256" key="1">
    <source>
        <dbReference type="SAM" id="MobiDB-lite"/>
    </source>
</evidence>
<dbReference type="OrthoDB" id="7933542at2"/>
<evidence type="ECO:0000313" key="3">
    <source>
        <dbReference type="Proteomes" id="UP000033411"/>
    </source>
</evidence>
<evidence type="ECO:0000313" key="2">
    <source>
        <dbReference type="EMBL" id="KKC37334.1"/>
    </source>
</evidence>
<dbReference type="AlphaFoldDB" id="A0A0F5QBF0"/>